<dbReference type="STRING" id="96561.Dole_1236"/>
<dbReference type="AlphaFoldDB" id="A8ZY35"/>
<dbReference type="eggNOG" id="ENOG5033NGS">
    <property type="taxonomic scope" value="Bacteria"/>
</dbReference>
<accession>A8ZY35</accession>
<evidence type="ECO:0000313" key="2">
    <source>
        <dbReference type="Proteomes" id="UP000008561"/>
    </source>
</evidence>
<gene>
    <name evidence="1" type="ordered locus">Dole_1236</name>
</gene>
<evidence type="ECO:0008006" key="3">
    <source>
        <dbReference type="Google" id="ProtNLM"/>
    </source>
</evidence>
<protein>
    <recommendedName>
        <fullName evidence="3">Biopolymer transporter ExbD</fullName>
    </recommendedName>
</protein>
<dbReference type="RefSeq" id="WP_012174659.1">
    <property type="nucleotide sequence ID" value="NC_009943.1"/>
</dbReference>
<dbReference type="HOGENOM" id="CLU_1667730_0_0_7"/>
<organism evidence="1 2">
    <name type="scientific">Desulfosudis oleivorans (strain DSM 6200 / JCM 39069 / Hxd3)</name>
    <name type="common">Desulfococcus oleovorans</name>
    <dbReference type="NCBI Taxonomy" id="96561"/>
    <lineage>
        <taxon>Bacteria</taxon>
        <taxon>Pseudomonadati</taxon>
        <taxon>Thermodesulfobacteriota</taxon>
        <taxon>Desulfobacteria</taxon>
        <taxon>Desulfobacterales</taxon>
        <taxon>Desulfosudaceae</taxon>
        <taxon>Desulfosudis</taxon>
    </lineage>
</organism>
<dbReference type="OrthoDB" id="5387514at2"/>
<reference evidence="1 2" key="1">
    <citation type="submission" date="2007-10" db="EMBL/GenBank/DDBJ databases">
        <title>Complete sequence of Desulfococcus oleovorans Hxd3.</title>
        <authorList>
            <consortium name="US DOE Joint Genome Institute"/>
            <person name="Copeland A."/>
            <person name="Lucas S."/>
            <person name="Lapidus A."/>
            <person name="Barry K."/>
            <person name="Glavina del Rio T."/>
            <person name="Dalin E."/>
            <person name="Tice H."/>
            <person name="Pitluck S."/>
            <person name="Kiss H."/>
            <person name="Brettin T."/>
            <person name="Bruce D."/>
            <person name="Detter J.C."/>
            <person name="Han C."/>
            <person name="Schmutz J."/>
            <person name="Larimer F."/>
            <person name="Land M."/>
            <person name="Hauser L."/>
            <person name="Kyrpides N."/>
            <person name="Kim E."/>
            <person name="Wawrik B."/>
            <person name="Richardson P."/>
        </authorList>
    </citation>
    <scope>NUCLEOTIDE SEQUENCE [LARGE SCALE GENOMIC DNA]</scope>
    <source>
        <strain evidence="2">DSM 6200 / JCM 39069 / Hxd3</strain>
    </source>
</reference>
<dbReference type="KEGG" id="dol:Dole_1236"/>
<proteinExistence type="predicted"/>
<name>A8ZY35_DESOH</name>
<sequence length="158" mass="17676">MRQRRNQNLIWLFSFADLAFLLLIAFTQASTIGKKPISIGEMTLPRVVDSPSVELMSREVRLYQVRVHKPSEEGVGPFQLVMVMTDGVEHPGDRLSEQGLKVVLTALEAEGAGRPVLVPDEASLSKDMLMAMSLIEKVWKDTRTVTVERITTLEEGRP</sequence>
<dbReference type="Proteomes" id="UP000008561">
    <property type="component" value="Chromosome"/>
</dbReference>
<evidence type="ECO:0000313" key="1">
    <source>
        <dbReference type="EMBL" id="ABW67042.1"/>
    </source>
</evidence>
<keyword evidence="2" id="KW-1185">Reference proteome</keyword>
<dbReference type="EMBL" id="CP000859">
    <property type="protein sequence ID" value="ABW67042.1"/>
    <property type="molecule type" value="Genomic_DNA"/>
</dbReference>